<evidence type="ECO:0000313" key="2">
    <source>
        <dbReference type="EMBL" id="ARM86152.1"/>
    </source>
</evidence>
<dbReference type="Gene3D" id="3.40.50.720">
    <property type="entry name" value="NAD(P)-binding Rossmann-like Domain"/>
    <property type="match status" value="1"/>
</dbReference>
<dbReference type="InterPro" id="IPR022500">
    <property type="entry name" value="PRTRC_ThiF"/>
</dbReference>
<evidence type="ECO:0000313" key="3">
    <source>
        <dbReference type="Proteomes" id="UP000193100"/>
    </source>
</evidence>
<name>A0A1W6KFP8_9GAMM</name>
<feature type="domain" description="THIF-type NAD/FAD binding fold" evidence="1">
    <location>
        <begin position="18"/>
        <end position="239"/>
    </location>
</feature>
<sequence length="261" mass="28922">MTTMIEKATRTAPRLFQNHDRPLRVLLIGAGGNGSECFDGLLRLHTALTALGGKGLLVTVMDDDEVSPSNIVRQRFWPHEVGTNKAIALTHRANTMLGTNWQGVPFRLTEQTRLAEHPDLVITAVDNLQARRMANDLFSKPRHANIHSEVYWLDMGCDKDKAQAVFGRFGDDKLTDEWPSVMAHFPDLAIREDDENAPSCSAAESLARQDLMVNGAIANAAVNILWKLMREGKLAFNGVMLDLSSGYSQGMKFLPLNSTQH</sequence>
<dbReference type="EMBL" id="CP020932">
    <property type="protein sequence ID" value="ARM86152.1"/>
    <property type="molecule type" value="Genomic_DNA"/>
</dbReference>
<organism evidence="2 3">
    <name type="scientific">Marinobacter salarius</name>
    <dbReference type="NCBI Taxonomy" id="1420917"/>
    <lineage>
        <taxon>Bacteria</taxon>
        <taxon>Pseudomonadati</taxon>
        <taxon>Pseudomonadota</taxon>
        <taxon>Gammaproteobacteria</taxon>
        <taxon>Pseudomonadales</taxon>
        <taxon>Marinobacteraceae</taxon>
        <taxon>Marinobacter</taxon>
    </lineage>
</organism>
<dbReference type="SUPFAM" id="SSF69572">
    <property type="entry name" value="Activating enzymes of the ubiquitin-like proteins"/>
    <property type="match status" value="1"/>
</dbReference>
<evidence type="ECO:0000259" key="1">
    <source>
        <dbReference type="Pfam" id="PF00899"/>
    </source>
</evidence>
<keyword evidence="2" id="KW-0614">Plasmid</keyword>
<gene>
    <name evidence="2" type="ORF">MARSALSMR5_04132</name>
</gene>
<dbReference type="Proteomes" id="UP000193100">
    <property type="component" value="Plasmid pSMR5"/>
</dbReference>
<geneLocation type="plasmid" evidence="3">
    <name>psmr5</name>
</geneLocation>
<accession>A0A1W6KFP8</accession>
<reference evidence="2 3" key="1">
    <citation type="submission" date="2017-04" db="EMBL/GenBank/DDBJ databases">
        <title>Genome Sequence of Marinobacter salarius strain SMR5 Isolated from a culture of the Diatom Skeletonema marinoi.</title>
        <authorList>
            <person name="Topel M."/>
            <person name="Pinder M.I.M."/>
            <person name="Johansson O.N."/>
            <person name="Kourtchenko O."/>
            <person name="Godhe A."/>
            <person name="Clarke A.K."/>
        </authorList>
    </citation>
    <scope>NUCLEOTIDE SEQUENCE [LARGE SCALE GENOMIC DNA]</scope>
    <source>
        <strain evidence="2 3">SMR5</strain>
        <plasmid evidence="3">Plasmid psmr5</plasmid>
    </source>
</reference>
<proteinExistence type="predicted"/>
<dbReference type="CDD" id="cd01483">
    <property type="entry name" value="E1_enzyme_family"/>
    <property type="match status" value="1"/>
</dbReference>
<protein>
    <submittedName>
        <fullName evidence="2">Thiamine biosynthesis protein ThiF</fullName>
    </submittedName>
</protein>
<dbReference type="RefSeq" id="WP_085682117.1">
    <property type="nucleotide sequence ID" value="NZ_CP020932.1"/>
</dbReference>
<dbReference type="GO" id="GO:0008641">
    <property type="term" value="F:ubiquitin-like modifier activating enzyme activity"/>
    <property type="evidence" value="ECO:0007669"/>
    <property type="project" value="InterPro"/>
</dbReference>
<dbReference type="NCBIfam" id="TIGR03736">
    <property type="entry name" value="PRTRC_ThiF"/>
    <property type="match status" value="1"/>
</dbReference>
<dbReference type="AlphaFoldDB" id="A0A1W6KFP8"/>
<dbReference type="GeneID" id="77258038"/>
<dbReference type="Pfam" id="PF00899">
    <property type="entry name" value="ThiF"/>
    <property type="match status" value="1"/>
</dbReference>
<dbReference type="InterPro" id="IPR000594">
    <property type="entry name" value="ThiF_NAD_FAD-bd"/>
</dbReference>
<dbReference type="InterPro" id="IPR035985">
    <property type="entry name" value="Ubiquitin-activating_enz"/>
</dbReference>